<evidence type="ECO:0000313" key="2">
    <source>
        <dbReference type="Proteomes" id="UP000324800"/>
    </source>
</evidence>
<sequence>MSGVGGVSIFGIWITQSEDVATGVLCPINNINFLLHFQKEDEMKLVMVDISSILEIEMKSQMEKEMQVNYVEKFKNGYEDQNEGLFQNESYYDIYECEGKDD</sequence>
<comment type="caution">
    <text evidence="1">The sequence shown here is derived from an EMBL/GenBank/DDBJ whole genome shotgun (WGS) entry which is preliminary data.</text>
</comment>
<dbReference type="AlphaFoldDB" id="A0A5J4VKA4"/>
<accession>A0A5J4VKA4</accession>
<dbReference type="EMBL" id="SNRW01006468">
    <property type="protein sequence ID" value="KAA6383011.1"/>
    <property type="molecule type" value="Genomic_DNA"/>
</dbReference>
<organism evidence="1 2">
    <name type="scientific">Streblomastix strix</name>
    <dbReference type="NCBI Taxonomy" id="222440"/>
    <lineage>
        <taxon>Eukaryota</taxon>
        <taxon>Metamonada</taxon>
        <taxon>Preaxostyla</taxon>
        <taxon>Oxymonadida</taxon>
        <taxon>Streblomastigidae</taxon>
        <taxon>Streblomastix</taxon>
    </lineage>
</organism>
<gene>
    <name evidence="1" type="ORF">EZS28_021464</name>
</gene>
<protein>
    <submittedName>
        <fullName evidence="1">Uncharacterized protein</fullName>
    </submittedName>
</protein>
<name>A0A5J4VKA4_9EUKA</name>
<proteinExistence type="predicted"/>
<dbReference type="Proteomes" id="UP000324800">
    <property type="component" value="Unassembled WGS sequence"/>
</dbReference>
<reference evidence="1 2" key="1">
    <citation type="submission" date="2019-03" db="EMBL/GenBank/DDBJ databases">
        <title>Single cell metagenomics reveals metabolic interactions within the superorganism composed of flagellate Streblomastix strix and complex community of Bacteroidetes bacteria on its surface.</title>
        <authorList>
            <person name="Treitli S.C."/>
            <person name="Kolisko M."/>
            <person name="Husnik F."/>
            <person name="Keeling P."/>
            <person name="Hampl V."/>
        </authorList>
    </citation>
    <scope>NUCLEOTIDE SEQUENCE [LARGE SCALE GENOMIC DNA]</scope>
    <source>
        <strain evidence="1">ST1C</strain>
    </source>
</reference>
<evidence type="ECO:0000313" key="1">
    <source>
        <dbReference type="EMBL" id="KAA6383011.1"/>
    </source>
</evidence>